<dbReference type="EMBL" id="CP002930">
    <property type="protein sequence ID" value="AFY00631.1"/>
    <property type="molecule type" value="Genomic_DNA"/>
</dbReference>
<dbReference type="Proteomes" id="UP000010074">
    <property type="component" value="Chromosome"/>
</dbReference>
<dbReference type="KEGG" id="bbat:Bdt_0931"/>
<sequence>MIFKLQSPVETPGFFYFPAPTFIRKNLTSLLFVPKRDS</sequence>
<name>K7YLI3_BDEBC</name>
<dbReference type="PATRIC" id="fig|1069642.3.peg.916"/>
<reference evidence="1 2" key="1">
    <citation type="journal article" date="2012" name="BMC Genomics">
        <title>Genome analysis of a simultaneously predatory and prey-independent, novel Bdellovibrio bacteriovorus from the River Tiber, supports in silico predictions of both ancient and recent lateral gene transfer from diverse bacteria.</title>
        <authorList>
            <person name="Hobley L."/>
            <person name="Lerner T.R."/>
            <person name="Williams L.E."/>
            <person name="Lambert C."/>
            <person name="Till R."/>
            <person name="Milner D.S."/>
            <person name="Basford S.M."/>
            <person name="Capeness M.J."/>
            <person name="Fenton A.K."/>
            <person name="Atterbury R.J."/>
            <person name="Harris M.A."/>
            <person name="Sockett R.E."/>
        </authorList>
    </citation>
    <scope>NUCLEOTIDE SEQUENCE [LARGE SCALE GENOMIC DNA]</scope>
    <source>
        <strain evidence="1 2">Tiberius</strain>
    </source>
</reference>
<accession>K7YLI3</accession>
<dbReference type="STRING" id="1069642.Bdt_0931"/>
<dbReference type="AlphaFoldDB" id="K7YLI3"/>
<dbReference type="HOGENOM" id="CLU_3324996_0_0_7"/>
<proteinExistence type="predicted"/>
<evidence type="ECO:0000313" key="2">
    <source>
        <dbReference type="Proteomes" id="UP000010074"/>
    </source>
</evidence>
<gene>
    <name evidence="1" type="ORF">Bdt_0931</name>
</gene>
<protein>
    <submittedName>
        <fullName evidence="1">Uncharacterized protein</fullName>
    </submittedName>
</protein>
<evidence type="ECO:0000313" key="1">
    <source>
        <dbReference type="EMBL" id="AFY00631.1"/>
    </source>
</evidence>
<organism evidence="1 2">
    <name type="scientific">Bdellovibrio bacteriovorus str. Tiberius</name>
    <dbReference type="NCBI Taxonomy" id="1069642"/>
    <lineage>
        <taxon>Bacteria</taxon>
        <taxon>Pseudomonadati</taxon>
        <taxon>Bdellovibrionota</taxon>
        <taxon>Bdellovibrionia</taxon>
        <taxon>Bdellovibrionales</taxon>
        <taxon>Pseudobdellovibrionaceae</taxon>
        <taxon>Bdellovibrio</taxon>
    </lineage>
</organism>